<keyword evidence="7" id="KW-0227">DNA damage</keyword>
<feature type="domain" description="Helicase ATP-binding" evidence="18">
    <location>
        <begin position="20"/>
        <end position="349"/>
    </location>
</feature>
<accession>A0AAW1WUH2</accession>
<dbReference type="GO" id="GO:0016818">
    <property type="term" value="F:hydrolase activity, acting on acid anhydrides, in phosphorus-containing anhydrides"/>
    <property type="evidence" value="ECO:0007669"/>
    <property type="project" value="InterPro"/>
</dbReference>
<dbReference type="CDD" id="cd18788">
    <property type="entry name" value="SF2_C_XPD"/>
    <property type="match status" value="1"/>
</dbReference>
<dbReference type="InterPro" id="IPR006555">
    <property type="entry name" value="ATP-dep_Helicase_C"/>
</dbReference>
<evidence type="ECO:0000256" key="15">
    <source>
        <dbReference type="ARBA" id="ARBA00023242"/>
    </source>
</evidence>
<dbReference type="InterPro" id="IPR045028">
    <property type="entry name" value="DinG/Rad3-like"/>
</dbReference>
<keyword evidence="14" id="KW-0413">Isomerase</keyword>
<comment type="similarity">
    <text evidence="3">Belongs to the DEAD box helicase family. DEAH subfamily.</text>
</comment>
<evidence type="ECO:0000313" key="20">
    <source>
        <dbReference type="Proteomes" id="UP001457282"/>
    </source>
</evidence>
<keyword evidence="8" id="KW-0378">Hydrolase</keyword>
<evidence type="ECO:0000256" key="9">
    <source>
        <dbReference type="ARBA" id="ARBA00022806"/>
    </source>
</evidence>
<dbReference type="InterPro" id="IPR006554">
    <property type="entry name" value="Helicase-like_DEXD_c2"/>
</dbReference>
<proteinExistence type="inferred from homology"/>
<evidence type="ECO:0000256" key="13">
    <source>
        <dbReference type="ARBA" id="ARBA00023204"/>
    </source>
</evidence>
<evidence type="ECO:0000256" key="7">
    <source>
        <dbReference type="ARBA" id="ARBA00022763"/>
    </source>
</evidence>
<dbReference type="GO" id="GO:0005634">
    <property type="term" value="C:nucleus"/>
    <property type="evidence" value="ECO:0007669"/>
    <property type="project" value="UniProtKB-SubCell"/>
</dbReference>
<dbReference type="Proteomes" id="UP001457282">
    <property type="component" value="Unassembled WGS sequence"/>
</dbReference>
<dbReference type="GO" id="GO:1990918">
    <property type="term" value="P:double-strand break repair involved in meiotic recombination"/>
    <property type="evidence" value="ECO:0007669"/>
    <property type="project" value="TreeGrafter"/>
</dbReference>
<name>A0AAW1WUH2_RUBAR</name>
<dbReference type="PANTHER" id="PTHR11472">
    <property type="entry name" value="DNA REPAIR DEAD HELICASE RAD3/XP-D SUBFAMILY MEMBER"/>
    <property type="match status" value="1"/>
</dbReference>
<gene>
    <name evidence="19" type="ORF">M0R45_025555</name>
</gene>
<keyword evidence="6" id="KW-0547">Nucleotide-binding</keyword>
<evidence type="ECO:0000256" key="17">
    <source>
        <dbReference type="SAM" id="MobiDB-lite"/>
    </source>
</evidence>
<dbReference type="GO" id="GO:0003678">
    <property type="term" value="F:DNA helicase activity"/>
    <property type="evidence" value="ECO:0007669"/>
    <property type="project" value="InterPro"/>
</dbReference>
<keyword evidence="13" id="KW-0234">DNA repair</keyword>
<keyword evidence="9" id="KW-0347">Helicase</keyword>
<sequence length="1265" mass="140823">MASATPATNPKTSKNVYRIGGIEVEFPYQPYAAQMAFMSRVISTLDRAERDGHCHALLESPTGTGKSLSLLCSIIAWQQSYKTKNMYANLSHSKPNPKAMTDPKGHGGGFVPEEPPSSAQLSEKAGPSQSVENRKKKAAPTIYYASRTHSQISQVIREYRKTSYRVPMAVLASRKHYCTNAQVHGRENLDEECKLLLKDQVVGCLEFKNVHKVKGHPSLQKGGCHEAHDIEDLVRVGKVVKGCSYYAARSMSDDAELVFCPYNYIINPVIRGAMEVDIQGSIVVLDEAHNIEDVARDAGSVDIEEEVLNKLQMELQQLCPVDVLIYQPLYEMIQDLLSWIERRKDKLDKREFQHFVSCWTGDKALRELHEANISQQCFPVLLECATKAIKAATDKESELPHLSGMAVVTLEGLFSSLTYFFSRNGCHMVDYQLALQRYVKRDVGSFGDWTHTFSLWCLNPAVVFQDIANLSLSVILTSGTLSPMNSFSSELGLQFGSTLEAPHVIDVESQVWPCIISTGPGNVRLNASYKTADEYAFQDALGKSLEEIFKIVPGGCLVFFPSYKLMGKLCKRWRETGQWCLLNERKSLFVEPGGGDQEEFESVLKGYYDSICWGNKPTFGRNKGANKKLSQSSFSAVKCAQKNNTDGAAFLAVCRGKVSEGIDFTDDNARAVIIVGIPFPNMYDIKVSLKKKYNDAYKSSKGFLSGNEWYCHQAFRALNQAAGRCIRHRFDYGAVILLDERYQLGRNTAYVSKWLKKSIRQYESFDTSIEELKYFFNNVKERVGKNMVNMSQNFNTKEEIILPMDHSKGFTRLKDKKLNKSDHHGRIKAYEGKHDSVLTAQDDLDVLKLSRMDEVVDHSKDIINIESSPQKVTRYPKPSWSMAFSDADPDISVVKETPCMDGIYNTCSPGSINKDEKSCSTSTTIEASSFFSDQFSFQSTSLTNCSNASPKAQCSVAATPEKNATLNSHISMIETESSLNLSVNSHTQKRRKSMYASLVNSSPGQSGAAPDFPGSIKDTITSRDSIRKIELSETNCSEHNSKSKVPHLLTSSCGVSSVSVGSVMDKRLEICCSLCKSPLGLPENNLHVTCSIASSSKLHLESLHKEILKSQTGNTPTGIRVLITDISSVDYRVCHEISDGAPGQGVWCEEDGCVFGTILCPFCRYHKSSYNNFLGVQVMATNASNVHLLNKIMFYLDQLEIKNLEASSDKASKDNDFLPVNASNVDKVAILNPFDKFSYSPVQQDQGGWRITKSKLKLPKRSSRS</sequence>
<evidence type="ECO:0000256" key="3">
    <source>
        <dbReference type="ARBA" id="ARBA00008792"/>
    </source>
</evidence>
<dbReference type="InterPro" id="IPR010614">
    <property type="entry name" value="RAD3-like_helicase_DEAD"/>
</dbReference>
<dbReference type="Pfam" id="PF06733">
    <property type="entry name" value="DEAD_2"/>
    <property type="match status" value="1"/>
</dbReference>
<evidence type="ECO:0000259" key="18">
    <source>
        <dbReference type="PROSITE" id="PS51193"/>
    </source>
</evidence>
<evidence type="ECO:0000256" key="10">
    <source>
        <dbReference type="ARBA" id="ARBA00022840"/>
    </source>
</evidence>
<keyword evidence="12" id="KW-0411">Iron-sulfur</keyword>
<evidence type="ECO:0000256" key="5">
    <source>
        <dbReference type="ARBA" id="ARBA00022723"/>
    </source>
</evidence>
<reference evidence="19 20" key="1">
    <citation type="journal article" date="2023" name="G3 (Bethesda)">
        <title>A chromosome-length genome assembly and annotation of blackberry (Rubus argutus, cv. 'Hillquist').</title>
        <authorList>
            <person name="Bruna T."/>
            <person name="Aryal R."/>
            <person name="Dudchenko O."/>
            <person name="Sargent D.J."/>
            <person name="Mead D."/>
            <person name="Buti M."/>
            <person name="Cavallini A."/>
            <person name="Hytonen T."/>
            <person name="Andres J."/>
            <person name="Pham M."/>
            <person name="Weisz D."/>
            <person name="Mascagni F."/>
            <person name="Usai G."/>
            <person name="Natali L."/>
            <person name="Bassil N."/>
            <person name="Fernandez G.E."/>
            <person name="Lomsadze A."/>
            <person name="Armour M."/>
            <person name="Olukolu B."/>
            <person name="Poorten T."/>
            <person name="Britton C."/>
            <person name="Davik J."/>
            <person name="Ashrafi H."/>
            <person name="Aiden E.L."/>
            <person name="Borodovsky M."/>
            <person name="Worthington M."/>
        </authorList>
    </citation>
    <scope>NUCLEOTIDE SEQUENCE [LARGE SCALE GENOMIC DNA]</scope>
    <source>
        <strain evidence="19">PI 553951</strain>
    </source>
</reference>
<evidence type="ECO:0000256" key="2">
    <source>
        <dbReference type="ARBA" id="ARBA00004123"/>
    </source>
</evidence>
<dbReference type="AlphaFoldDB" id="A0AAW1WUH2"/>
<keyword evidence="15" id="KW-0539">Nucleus</keyword>
<comment type="caution">
    <text evidence="19">The sequence shown here is derived from an EMBL/GenBank/DDBJ whole genome shotgun (WGS) entry which is preliminary data.</text>
</comment>
<evidence type="ECO:0000313" key="19">
    <source>
        <dbReference type="EMBL" id="KAK9928419.1"/>
    </source>
</evidence>
<evidence type="ECO:0000256" key="14">
    <source>
        <dbReference type="ARBA" id="ARBA00023235"/>
    </source>
</evidence>
<comment type="cofactor">
    <cofactor evidence="1">
        <name>[4Fe-4S] cluster</name>
        <dbReference type="ChEBI" id="CHEBI:49883"/>
    </cofactor>
</comment>
<dbReference type="Pfam" id="PF13307">
    <property type="entry name" value="Helicase_C_2"/>
    <property type="match status" value="1"/>
</dbReference>
<keyword evidence="5" id="KW-0479">Metal-binding</keyword>
<dbReference type="GO" id="GO:0006289">
    <property type="term" value="P:nucleotide-excision repair"/>
    <property type="evidence" value="ECO:0007669"/>
    <property type="project" value="TreeGrafter"/>
</dbReference>
<dbReference type="FunFam" id="3.40.50.300:FF:000731">
    <property type="entry name" value="Fanconi anemia group J protein homolog"/>
    <property type="match status" value="1"/>
</dbReference>
<dbReference type="SMART" id="SM00491">
    <property type="entry name" value="HELICc2"/>
    <property type="match status" value="1"/>
</dbReference>
<dbReference type="InterPro" id="IPR027417">
    <property type="entry name" value="P-loop_NTPase"/>
</dbReference>
<dbReference type="PROSITE" id="PS51193">
    <property type="entry name" value="HELICASE_ATP_BIND_2"/>
    <property type="match status" value="1"/>
</dbReference>
<dbReference type="GO" id="GO:0051539">
    <property type="term" value="F:4 iron, 4 sulfur cluster binding"/>
    <property type="evidence" value="ECO:0007669"/>
    <property type="project" value="UniProtKB-KW"/>
</dbReference>
<evidence type="ECO:0000256" key="6">
    <source>
        <dbReference type="ARBA" id="ARBA00022741"/>
    </source>
</evidence>
<dbReference type="FunFam" id="3.40.50.300:FF:001207">
    <property type="entry name" value="Fanconi anemia group J protein-like isoform E"/>
    <property type="match status" value="1"/>
</dbReference>
<evidence type="ECO:0000256" key="8">
    <source>
        <dbReference type="ARBA" id="ARBA00022801"/>
    </source>
</evidence>
<keyword evidence="4" id="KW-0004">4Fe-4S</keyword>
<dbReference type="SMART" id="SM00488">
    <property type="entry name" value="DEXDc2"/>
    <property type="match status" value="1"/>
</dbReference>
<evidence type="ECO:0000256" key="1">
    <source>
        <dbReference type="ARBA" id="ARBA00001966"/>
    </source>
</evidence>
<evidence type="ECO:0000256" key="11">
    <source>
        <dbReference type="ARBA" id="ARBA00023004"/>
    </source>
</evidence>
<evidence type="ECO:0000256" key="4">
    <source>
        <dbReference type="ARBA" id="ARBA00022485"/>
    </source>
</evidence>
<dbReference type="SUPFAM" id="SSF52540">
    <property type="entry name" value="P-loop containing nucleoside triphosphate hydrolases"/>
    <property type="match status" value="1"/>
</dbReference>
<keyword evidence="10" id="KW-0067">ATP-binding</keyword>
<feature type="region of interest" description="Disordered" evidence="17">
    <location>
        <begin position="88"/>
        <end position="138"/>
    </location>
</feature>
<dbReference type="InterPro" id="IPR014013">
    <property type="entry name" value="Helic_SF1/SF2_ATP-bd_DinG/Rad3"/>
</dbReference>
<feature type="compositionally biased region" description="Polar residues" evidence="17">
    <location>
        <begin position="117"/>
        <end position="131"/>
    </location>
</feature>
<evidence type="ECO:0000256" key="12">
    <source>
        <dbReference type="ARBA" id="ARBA00023014"/>
    </source>
</evidence>
<dbReference type="Gene3D" id="3.40.50.300">
    <property type="entry name" value="P-loop containing nucleotide triphosphate hydrolases"/>
    <property type="match status" value="2"/>
</dbReference>
<keyword evidence="20" id="KW-1185">Reference proteome</keyword>
<organism evidence="19 20">
    <name type="scientific">Rubus argutus</name>
    <name type="common">Southern blackberry</name>
    <dbReference type="NCBI Taxonomy" id="59490"/>
    <lineage>
        <taxon>Eukaryota</taxon>
        <taxon>Viridiplantae</taxon>
        <taxon>Streptophyta</taxon>
        <taxon>Embryophyta</taxon>
        <taxon>Tracheophyta</taxon>
        <taxon>Spermatophyta</taxon>
        <taxon>Magnoliopsida</taxon>
        <taxon>eudicotyledons</taxon>
        <taxon>Gunneridae</taxon>
        <taxon>Pentapetalae</taxon>
        <taxon>rosids</taxon>
        <taxon>fabids</taxon>
        <taxon>Rosales</taxon>
        <taxon>Rosaceae</taxon>
        <taxon>Rosoideae</taxon>
        <taxon>Rosoideae incertae sedis</taxon>
        <taxon>Rubus</taxon>
    </lineage>
</organism>
<protein>
    <recommendedName>
        <fullName evidence="16">DNA 5'-3' helicase FANCJ</fullName>
    </recommendedName>
</protein>
<dbReference type="GO" id="GO:0005524">
    <property type="term" value="F:ATP binding"/>
    <property type="evidence" value="ECO:0007669"/>
    <property type="project" value="UniProtKB-KW"/>
</dbReference>
<evidence type="ECO:0000256" key="16">
    <source>
        <dbReference type="ARBA" id="ARBA00082714"/>
    </source>
</evidence>
<comment type="subcellular location">
    <subcellularLocation>
        <location evidence="2">Nucleus</location>
    </subcellularLocation>
</comment>
<dbReference type="EMBL" id="JBEDUW010000005">
    <property type="protein sequence ID" value="KAK9928419.1"/>
    <property type="molecule type" value="Genomic_DNA"/>
</dbReference>
<dbReference type="GO" id="GO:0003677">
    <property type="term" value="F:DNA binding"/>
    <property type="evidence" value="ECO:0007669"/>
    <property type="project" value="InterPro"/>
</dbReference>
<dbReference type="GO" id="GO:0046872">
    <property type="term" value="F:metal ion binding"/>
    <property type="evidence" value="ECO:0007669"/>
    <property type="project" value="UniProtKB-KW"/>
</dbReference>
<keyword evidence="11" id="KW-0408">Iron</keyword>
<dbReference type="PANTHER" id="PTHR11472:SF47">
    <property type="entry name" value="FANCONI ANEMIA GROUP J PROTEIN"/>
    <property type="match status" value="1"/>
</dbReference>